<feature type="domain" description="Major facilitator superfamily (MFS) profile" evidence="9">
    <location>
        <begin position="25"/>
        <end position="512"/>
    </location>
</feature>
<feature type="transmembrane region" description="Helical" evidence="8">
    <location>
        <begin position="347"/>
        <end position="368"/>
    </location>
</feature>
<feature type="transmembrane region" description="Helical" evidence="8">
    <location>
        <begin position="178"/>
        <end position="201"/>
    </location>
</feature>
<dbReference type="PROSITE" id="PS50850">
    <property type="entry name" value="MFS"/>
    <property type="match status" value="1"/>
</dbReference>
<dbReference type="EMBL" id="JZKH01000014">
    <property type="protein sequence ID" value="KJS62279.1"/>
    <property type="molecule type" value="Genomic_DNA"/>
</dbReference>
<evidence type="ECO:0000256" key="6">
    <source>
        <dbReference type="ARBA" id="ARBA00023136"/>
    </source>
</evidence>
<keyword evidence="7" id="KW-0046">Antibiotic resistance</keyword>
<dbReference type="InterPro" id="IPR020846">
    <property type="entry name" value="MFS_dom"/>
</dbReference>
<dbReference type="NCBIfam" id="TIGR00711">
    <property type="entry name" value="efflux_EmrB"/>
    <property type="match status" value="1"/>
</dbReference>
<protein>
    <submittedName>
        <fullName evidence="10">Multidrug MFS transporter</fullName>
    </submittedName>
</protein>
<accession>A0A0F2TGH8</accession>
<feature type="transmembrane region" description="Helical" evidence="8">
    <location>
        <begin position="123"/>
        <end position="144"/>
    </location>
</feature>
<feature type="transmembrane region" description="Helical" evidence="8">
    <location>
        <begin position="245"/>
        <end position="265"/>
    </location>
</feature>
<dbReference type="GO" id="GO:0022857">
    <property type="term" value="F:transmembrane transporter activity"/>
    <property type="evidence" value="ECO:0007669"/>
    <property type="project" value="InterPro"/>
</dbReference>
<evidence type="ECO:0000256" key="2">
    <source>
        <dbReference type="ARBA" id="ARBA00022448"/>
    </source>
</evidence>
<evidence type="ECO:0000256" key="4">
    <source>
        <dbReference type="ARBA" id="ARBA00022692"/>
    </source>
</evidence>
<name>A0A0F2TGH8_STRR3</name>
<evidence type="ECO:0000256" key="5">
    <source>
        <dbReference type="ARBA" id="ARBA00022989"/>
    </source>
</evidence>
<proteinExistence type="predicted"/>
<keyword evidence="3" id="KW-1003">Cell membrane</keyword>
<dbReference type="Pfam" id="PF07690">
    <property type="entry name" value="MFS_1"/>
    <property type="match status" value="1"/>
</dbReference>
<keyword evidence="4 8" id="KW-0812">Transmembrane</keyword>
<feature type="transmembrane region" description="Helical" evidence="8">
    <location>
        <begin position="66"/>
        <end position="86"/>
    </location>
</feature>
<keyword evidence="2" id="KW-0813">Transport</keyword>
<organism evidence="10 11">
    <name type="scientific">Streptomyces rubellomurinus (strain ATCC 31215)</name>
    <dbReference type="NCBI Taxonomy" id="359131"/>
    <lineage>
        <taxon>Bacteria</taxon>
        <taxon>Bacillati</taxon>
        <taxon>Actinomycetota</taxon>
        <taxon>Actinomycetes</taxon>
        <taxon>Kitasatosporales</taxon>
        <taxon>Streptomycetaceae</taxon>
        <taxon>Streptomyces</taxon>
    </lineage>
</organism>
<evidence type="ECO:0000313" key="11">
    <source>
        <dbReference type="Proteomes" id="UP000033699"/>
    </source>
</evidence>
<feature type="transmembrane region" description="Helical" evidence="8">
    <location>
        <begin position="151"/>
        <end position="172"/>
    </location>
</feature>
<dbReference type="RefSeq" id="WP_045694143.1">
    <property type="nucleotide sequence ID" value="NZ_JZKH01000014.1"/>
</dbReference>
<gene>
    <name evidence="10" type="ORF">VM95_09770</name>
</gene>
<dbReference type="SUPFAM" id="SSF103473">
    <property type="entry name" value="MFS general substrate transporter"/>
    <property type="match status" value="1"/>
</dbReference>
<evidence type="ECO:0000256" key="3">
    <source>
        <dbReference type="ARBA" id="ARBA00022475"/>
    </source>
</evidence>
<dbReference type="Proteomes" id="UP000033699">
    <property type="component" value="Unassembled WGS sequence"/>
</dbReference>
<keyword evidence="6 8" id="KW-0472">Membrane</keyword>
<dbReference type="PATRIC" id="fig|359131.3.peg.1441"/>
<feature type="transmembrane region" description="Helical" evidence="8">
    <location>
        <begin position="213"/>
        <end position="233"/>
    </location>
</feature>
<evidence type="ECO:0000256" key="1">
    <source>
        <dbReference type="ARBA" id="ARBA00004651"/>
    </source>
</evidence>
<reference evidence="10 11" key="1">
    <citation type="submission" date="2015-02" db="EMBL/GenBank/DDBJ databases">
        <authorList>
            <person name="Ju K.-S."/>
            <person name="Doroghazi J.R."/>
            <person name="Metcalf W."/>
        </authorList>
    </citation>
    <scope>NUCLEOTIDE SEQUENCE [LARGE SCALE GENOMIC DNA]</scope>
    <source>
        <strain evidence="10 11">ATCC 31215</strain>
    </source>
</reference>
<feature type="transmembrane region" description="Helical" evidence="8">
    <location>
        <begin position="374"/>
        <end position="398"/>
    </location>
</feature>
<evidence type="ECO:0000313" key="10">
    <source>
        <dbReference type="EMBL" id="KJS62279.1"/>
    </source>
</evidence>
<dbReference type="Gene3D" id="1.20.1250.20">
    <property type="entry name" value="MFS general substrate transporter like domains"/>
    <property type="match status" value="1"/>
</dbReference>
<feature type="transmembrane region" description="Helical" evidence="8">
    <location>
        <begin position="486"/>
        <end position="508"/>
    </location>
</feature>
<feature type="transmembrane region" description="Helical" evidence="8">
    <location>
        <begin position="23"/>
        <end position="46"/>
    </location>
</feature>
<dbReference type="Gene3D" id="1.20.1720.10">
    <property type="entry name" value="Multidrug resistance protein D"/>
    <property type="match status" value="1"/>
</dbReference>
<dbReference type="InterPro" id="IPR011701">
    <property type="entry name" value="MFS"/>
</dbReference>
<sequence length="514" mass="53378">MVQQLAQGASERHGARGPGARQWLALTVLVLAQLTVWLDNTILNVALKTLASPDDGLASTPNQLQWSISSYTLIFAVMLFTGGVLGDRYGHRALLMTGLVVFGGASLWAGLSTSPTELIVARGAMGIGSALIMPATLSLIAAVFDEARRPMAIAIWSGASGLAIAAGPLVGGALLERFWWGSIFLVNLPLAGLAMVGARLLLPVARGEVKPRLDPVGVLLSTVGLLSLVYGLIEGGHRNDWTTPVVLGPLFGGLAVLVVFVLVELRVPSPSFDVRLFRNSRFAGSSLAVMLTFFALSGSMYYTAFYLQGTLSQTPFEAGLNLVPVAVGVLGGAPLSAPLVRRFGVGPVVALAMVVSAATFLAYVRFGADTAMPWFWLVMLVQGLGMGASVAPTTEAIMSVLPPERTGAGAAVNNSMRQIGGVLGVAVLGSLLTNSYASDLHPKLADLPAPAAHAAEGSAEAAKAVAAQAHLPRLADLADQSFLHGMHLTSVVGAAVAALGAPVIWLAFRRARSR</sequence>
<dbReference type="InterPro" id="IPR004638">
    <property type="entry name" value="EmrB-like"/>
</dbReference>
<feature type="transmembrane region" description="Helical" evidence="8">
    <location>
        <begin position="319"/>
        <end position="340"/>
    </location>
</feature>
<evidence type="ECO:0000256" key="8">
    <source>
        <dbReference type="SAM" id="Phobius"/>
    </source>
</evidence>
<dbReference type="GO" id="GO:0046677">
    <property type="term" value="P:response to antibiotic"/>
    <property type="evidence" value="ECO:0007669"/>
    <property type="project" value="UniProtKB-KW"/>
</dbReference>
<dbReference type="GO" id="GO:0005886">
    <property type="term" value="C:plasma membrane"/>
    <property type="evidence" value="ECO:0007669"/>
    <property type="project" value="UniProtKB-SubCell"/>
</dbReference>
<feature type="transmembrane region" description="Helical" evidence="8">
    <location>
        <begin position="93"/>
        <end position="111"/>
    </location>
</feature>
<evidence type="ECO:0000256" key="7">
    <source>
        <dbReference type="ARBA" id="ARBA00023251"/>
    </source>
</evidence>
<feature type="transmembrane region" description="Helical" evidence="8">
    <location>
        <begin position="286"/>
        <end position="307"/>
    </location>
</feature>
<dbReference type="OrthoDB" id="9781469at2"/>
<dbReference type="AlphaFoldDB" id="A0A0F2TGH8"/>
<comment type="caution">
    <text evidence="10">The sequence shown here is derived from an EMBL/GenBank/DDBJ whole genome shotgun (WGS) entry which is preliminary data.</text>
</comment>
<dbReference type="InterPro" id="IPR036259">
    <property type="entry name" value="MFS_trans_sf"/>
</dbReference>
<keyword evidence="5 8" id="KW-1133">Transmembrane helix</keyword>
<dbReference type="PANTHER" id="PTHR42718:SF42">
    <property type="entry name" value="EXPORT PROTEIN"/>
    <property type="match status" value="1"/>
</dbReference>
<dbReference type="CDD" id="cd17321">
    <property type="entry name" value="MFS_MMR_MDR_like"/>
    <property type="match status" value="1"/>
</dbReference>
<feature type="transmembrane region" description="Helical" evidence="8">
    <location>
        <begin position="419"/>
        <end position="437"/>
    </location>
</feature>
<dbReference type="PANTHER" id="PTHR42718">
    <property type="entry name" value="MAJOR FACILITATOR SUPERFAMILY MULTIDRUG TRANSPORTER MFSC"/>
    <property type="match status" value="1"/>
</dbReference>
<keyword evidence="11" id="KW-1185">Reference proteome</keyword>
<evidence type="ECO:0000259" key="9">
    <source>
        <dbReference type="PROSITE" id="PS50850"/>
    </source>
</evidence>
<comment type="subcellular location">
    <subcellularLocation>
        <location evidence="1">Cell membrane</location>
        <topology evidence="1">Multi-pass membrane protein</topology>
    </subcellularLocation>
</comment>